<feature type="region of interest" description="Disordered" evidence="1">
    <location>
        <begin position="45"/>
        <end position="110"/>
    </location>
</feature>
<organism evidence="2 3">
    <name type="scientific">Pycnoporus cinnabarinus</name>
    <name type="common">Cinnabar-red polypore</name>
    <name type="synonym">Trametes cinnabarina</name>
    <dbReference type="NCBI Taxonomy" id="5643"/>
    <lineage>
        <taxon>Eukaryota</taxon>
        <taxon>Fungi</taxon>
        <taxon>Dikarya</taxon>
        <taxon>Basidiomycota</taxon>
        <taxon>Agaricomycotina</taxon>
        <taxon>Agaricomycetes</taxon>
        <taxon>Polyporales</taxon>
        <taxon>Polyporaceae</taxon>
        <taxon>Trametes</taxon>
    </lineage>
</organism>
<dbReference type="Proteomes" id="UP000029665">
    <property type="component" value="Unassembled WGS sequence"/>
</dbReference>
<dbReference type="EMBL" id="CCBP010000032">
    <property type="protein sequence ID" value="CDO68994.1"/>
    <property type="molecule type" value="Genomic_DNA"/>
</dbReference>
<sequence>MRASSSRTSSPSCDTSNSLLLCRLSVALVLGVLSTLVAGRTVSVSSGGLDSPALDARGSAEQEVLSHATHSGGNGKGRNGDRKYENGELPPVEDTVGWVDPRLKGGRFLD</sequence>
<dbReference type="OrthoDB" id="10629204at2759"/>
<dbReference type="HOGENOM" id="CLU_2177124_0_0_1"/>
<comment type="caution">
    <text evidence="2">The sequence shown here is derived from an EMBL/GenBank/DDBJ whole genome shotgun (WGS) entry which is preliminary data.</text>
</comment>
<protein>
    <submittedName>
        <fullName evidence="2">Uncharacterized protein</fullName>
    </submittedName>
</protein>
<gene>
    <name evidence="2" type="ORF">BN946_scf184834.g1</name>
</gene>
<proteinExistence type="predicted"/>
<dbReference type="AlphaFoldDB" id="A0A060S9N7"/>
<keyword evidence="3" id="KW-1185">Reference proteome</keyword>
<accession>A0A060S9N7</accession>
<evidence type="ECO:0000313" key="3">
    <source>
        <dbReference type="Proteomes" id="UP000029665"/>
    </source>
</evidence>
<name>A0A060S9N7_PYCCI</name>
<reference evidence="2" key="1">
    <citation type="submission" date="2014-01" db="EMBL/GenBank/DDBJ databases">
        <title>The genome of the white-rot fungus Pycnoporus cinnabarinus: a basidiomycete model with a versatile arsenal for lignocellulosic biomass breakdown.</title>
        <authorList>
            <person name="Levasseur A."/>
            <person name="Lomascolo A."/>
            <person name="Ruiz-Duenas F.J."/>
            <person name="Uzan E."/>
            <person name="Piumi F."/>
            <person name="Kues U."/>
            <person name="Ram A.F.J."/>
            <person name="Murat C."/>
            <person name="Haon M."/>
            <person name="Benoit I."/>
            <person name="Arfi Y."/>
            <person name="Chevret D."/>
            <person name="Drula E."/>
            <person name="Kwon M.J."/>
            <person name="Gouret P."/>
            <person name="Lesage-Meessen L."/>
            <person name="Lombard V."/>
            <person name="Mariette J."/>
            <person name="Noirot C."/>
            <person name="Park J."/>
            <person name="Patyshakuliyeva A."/>
            <person name="Wieneger R.A.B."/>
            <person name="Wosten H.A.B."/>
            <person name="Martin F."/>
            <person name="Coutinho P.M."/>
            <person name="de Vries R."/>
            <person name="Martinez A.T."/>
            <person name="Klopp C."/>
            <person name="Pontarotti P."/>
            <person name="Henrissat B."/>
            <person name="Record E."/>
        </authorList>
    </citation>
    <scope>NUCLEOTIDE SEQUENCE [LARGE SCALE GENOMIC DNA]</scope>
    <source>
        <strain evidence="2">BRFM137</strain>
    </source>
</reference>
<evidence type="ECO:0000256" key="1">
    <source>
        <dbReference type="SAM" id="MobiDB-lite"/>
    </source>
</evidence>
<feature type="non-terminal residue" evidence="2">
    <location>
        <position position="110"/>
    </location>
</feature>
<evidence type="ECO:0000313" key="2">
    <source>
        <dbReference type="EMBL" id="CDO68994.1"/>
    </source>
</evidence>
<feature type="compositionally biased region" description="Basic and acidic residues" evidence="1">
    <location>
        <begin position="101"/>
        <end position="110"/>
    </location>
</feature>